<evidence type="ECO:0000259" key="1">
    <source>
        <dbReference type="Pfam" id="PF01208"/>
    </source>
</evidence>
<dbReference type="InterPro" id="IPR038071">
    <property type="entry name" value="UROD/MetE-like_sf"/>
</dbReference>
<dbReference type="Gene3D" id="3.20.20.210">
    <property type="match status" value="1"/>
</dbReference>
<dbReference type="InterPro" id="IPR052024">
    <property type="entry name" value="Methanogen_methyltrans"/>
</dbReference>
<dbReference type="PANTHER" id="PTHR47099">
    <property type="entry name" value="METHYLCOBAMIDE:COM METHYLTRANSFERASE MTBA"/>
    <property type="match status" value="1"/>
</dbReference>
<protein>
    <recommendedName>
        <fullName evidence="1">Uroporphyrinogen decarboxylase (URO-D) domain-containing protein</fullName>
    </recommendedName>
</protein>
<dbReference type="AlphaFoldDB" id="A0A644WNM7"/>
<accession>A0A644WNM7</accession>
<dbReference type="SUPFAM" id="SSF51726">
    <property type="entry name" value="UROD/MetE-like"/>
    <property type="match status" value="1"/>
</dbReference>
<name>A0A644WNM7_9ZZZZ</name>
<dbReference type="PANTHER" id="PTHR47099:SF1">
    <property type="entry name" value="METHYLCOBAMIDE:COM METHYLTRANSFERASE MTBA"/>
    <property type="match status" value="1"/>
</dbReference>
<dbReference type="Pfam" id="PF01208">
    <property type="entry name" value="URO-D"/>
    <property type="match status" value="1"/>
</dbReference>
<sequence length="373" mass="41784">MTPRELLLDTFNGKRTERVPVAPFIYNNLVNEYNGGSSADPIADSVALYKRFGFDILLRSYIMMDYLDESFVSCESWKVEKQIKQAALGWNEICTITTPERVLRQTKSFRKVSDNETVEATTEYFIKEEADFRQFEKYQPSLPQYDCAKLTRARELVGDGGLSGTWIHGAFNMVGLHRKLDDLLMDPYVDEDLYNDMIAYFTDRMIALVPQLIGAGCDFLSVSGNMASGSMAGPKMFEEFVMPHDMRLIDAIHKSGGRMIYHNCGDAKFLLPLYAKMGIDMYESLTEAPYGDTVLSEALSIIPPPTVLSGGVDQISFLKVATPAEVRERVKTVLELAKPRGSFILAASDYFSEGTPPENLQALADAGFEFGKY</sequence>
<dbReference type="GO" id="GO:0006779">
    <property type="term" value="P:porphyrin-containing compound biosynthetic process"/>
    <property type="evidence" value="ECO:0007669"/>
    <property type="project" value="InterPro"/>
</dbReference>
<dbReference type="GO" id="GO:0004853">
    <property type="term" value="F:uroporphyrinogen decarboxylase activity"/>
    <property type="evidence" value="ECO:0007669"/>
    <property type="project" value="InterPro"/>
</dbReference>
<proteinExistence type="predicted"/>
<feature type="domain" description="Uroporphyrinogen decarboxylase (URO-D)" evidence="1">
    <location>
        <begin position="128"/>
        <end position="366"/>
    </location>
</feature>
<dbReference type="EMBL" id="VSSQ01001139">
    <property type="protein sequence ID" value="MPM05515.1"/>
    <property type="molecule type" value="Genomic_DNA"/>
</dbReference>
<comment type="caution">
    <text evidence="2">The sequence shown here is derived from an EMBL/GenBank/DDBJ whole genome shotgun (WGS) entry which is preliminary data.</text>
</comment>
<gene>
    <name evidence="2" type="ORF">SDC9_51805</name>
</gene>
<organism evidence="2">
    <name type="scientific">bioreactor metagenome</name>
    <dbReference type="NCBI Taxonomy" id="1076179"/>
    <lineage>
        <taxon>unclassified sequences</taxon>
        <taxon>metagenomes</taxon>
        <taxon>ecological metagenomes</taxon>
    </lineage>
</organism>
<evidence type="ECO:0000313" key="2">
    <source>
        <dbReference type="EMBL" id="MPM05515.1"/>
    </source>
</evidence>
<dbReference type="InterPro" id="IPR000257">
    <property type="entry name" value="Uroporphyrinogen_deCOase"/>
</dbReference>
<reference evidence="2" key="1">
    <citation type="submission" date="2019-08" db="EMBL/GenBank/DDBJ databases">
        <authorList>
            <person name="Kucharzyk K."/>
            <person name="Murdoch R.W."/>
            <person name="Higgins S."/>
            <person name="Loffler F."/>
        </authorList>
    </citation>
    <scope>NUCLEOTIDE SEQUENCE</scope>
</reference>